<evidence type="ECO:0000256" key="3">
    <source>
        <dbReference type="ARBA" id="ARBA00022737"/>
    </source>
</evidence>
<dbReference type="Pfam" id="PF00132">
    <property type="entry name" value="Hexapep"/>
    <property type="match status" value="1"/>
</dbReference>
<feature type="transmembrane region" description="Helical" evidence="5">
    <location>
        <begin position="25"/>
        <end position="44"/>
    </location>
</feature>
<keyword evidence="5" id="KW-0472">Membrane</keyword>
<dbReference type="Gene3D" id="2.160.10.10">
    <property type="entry name" value="Hexapeptide repeat proteins"/>
    <property type="match status" value="1"/>
</dbReference>
<evidence type="ECO:0000256" key="5">
    <source>
        <dbReference type="SAM" id="Phobius"/>
    </source>
</evidence>
<keyword evidence="5" id="KW-0812">Transmembrane</keyword>
<dbReference type="STRING" id="28134.SAMN05444288_1461"/>
<comment type="similarity">
    <text evidence="1">Belongs to the transferase hexapeptide repeat family.</text>
</comment>
<feature type="transmembrane region" description="Helical" evidence="5">
    <location>
        <begin position="56"/>
        <end position="76"/>
    </location>
</feature>
<evidence type="ECO:0000313" key="7">
    <source>
        <dbReference type="Proteomes" id="UP000005580"/>
    </source>
</evidence>
<dbReference type="PANTHER" id="PTHR43300:SF7">
    <property type="entry name" value="UDP-N-ACETYLBACILLOSAMINE N-ACETYLTRANSFERASE"/>
    <property type="match status" value="1"/>
</dbReference>
<dbReference type="EC" id="2.3.1.79" evidence="6"/>
<dbReference type="PROSITE" id="PS00101">
    <property type="entry name" value="HEXAPEP_TRANSFERASES"/>
    <property type="match status" value="1"/>
</dbReference>
<dbReference type="SUPFAM" id="SSF51161">
    <property type="entry name" value="Trimeric LpxA-like enzymes"/>
    <property type="match status" value="1"/>
</dbReference>
<dbReference type="HOGENOM" id="CLU_1957580_0_0_10"/>
<reference evidence="6" key="1">
    <citation type="submission" date="2011-01" db="EMBL/GenBank/DDBJ databases">
        <authorList>
            <person name="Muzny D."/>
            <person name="Qin X."/>
            <person name="Buhay C."/>
            <person name="Dugan-Rocha S."/>
            <person name="Ding Y."/>
            <person name="Chen G."/>
            <person name="Hawes A."/>
            <person name="Holder M."/>
            <person name="Jhangiani S."/>
            <person name="Johnson A."/>
            <person name="Khan Z."/>
            <person name="Li Z."/>
            <person name="Liu W."/>
            <person name="Liu X."/>
            <person name="Perez L."/>
            <person name="Shen H."/>
            <person name="Wang Q."/>
            <person name="Watt J."/>
            <person name="Xi L."/>
            <person name="Xin Y."/>
            <person name="Zhou J."/>
            <person name="Deng J."/>
            <person name="Jiang H."/>
            <person name="Liu Y."/>
            <person name="Qu J."/>
            <person name="Song X.-Z."/>
            <person name="Zhang L."/>
            <person name="Villasana D."/>
            <person name="Johnson A."/>
            <person name="Liu J."/>
            <person name="Liyanage D."/>
            <person name="Lorensuhewa L."/>
            <person name="Robinson T."/>
            <person name="Song A."/>
            <person name="Song B.-B."/>
            <person name="Dinh H."/>
            <person name="Thornton R."/>
            <person name="Coyle M."/>
            <person name="Francisco L."/>
            <person name="Jackson L."/>
            <person name="Javaid M."/>
            <person name="Korchina V."/>
            <person name="Kovar C."/>
            <person name="Mata R."/>
            <person name="Mathew T."/>
            <person name="Ngo R."/>
            <person name="Nguyen L."/>
            <person name="Nguyen N."/>
            <person name="Okwuonu G."/>
            <person name="Ongeri F."/>
            <person name="Pham C."/>
            <person name="Simmons D."/>
            <person name="Wilczek-Boney K."/>
            <person name="Hale W."/>
            <person name="Jakkamsetti A."/>
            <person name="Pham P."/>
            <person name="Ruth R."/>
            <person name="San Lucas F."/>
            <person name="Warren J."/>
            <person name="Zhang J."/>
            <person name="Zhao Z."/>
            <person name="Zhou C."/>
            <person name="Zhu D."/>
            <person name="Lee S."/>
            <person name="Bess C."/>
            <person name="Blankenburg K."/>
            <person name="Forbes L."/>
            <person name="Fu Q."/>
            <person name="Gubbala S."/>
            <person name="Hirani K."/>
            <person name="Jayaseelan J.C."/>
            <person name="Lara F."/>
            <person name="Munidasa M."/>
            <person name="Palculict T."/>
            <person name="Patil S."/>
            <person name="Pu L.-L."/>
            <person name="Saada N."/>
            <person name="Tang L."/>
            <person name="Weissenberger G."/>
            <person name="Zhu Y."/>
            <person name="Hemphill L."/>
            <person name="Shang Y."/>
            <person name="Youmans B."/>
            <person name="Ayvaz T."/>
            <person name="Ross M."/>
            <person name="Santibanez J."/>
            <person name="Aqrawi P."/>
            <person name="Gross S."/>
            <person name="Joshi V."/>
            <person name="Fowler G."/>
            <person name="Nazareth L."/>
            <person name="Reid J."/>
            <person name="Worley K."/>
            <person name="Petrosino J."/>
            <person name="Highlander S."/>
            <person name="Gibbs R."/>
        </authorList>
    </citation>
    <scope>NUCLEOTIDE SEQUENCE [LARGE SCALE GENOMIC DNA]</scope>
    <source>
        <strain evidence="6">ATCC 33269</strain>
    </source>
</reference>
<dbReference type="GO" id="GO:0008925">
    <property type="term" value="F:maltose O-acetyltransferase activity"/>
    <property type="evidence" value="ECO:0007669"/>
    <property type="project" value="UniProtKB-EC"/>
</dbReference>
<dbReference type="EMBL" id="AEPE02000005">
    <property type="protein sequence ID" value="EFZ36911.1"/>
    <property type="molecule type" value="Genomic_DNA"/>
</dbReference>
<evidence type="ECO:0000313" key="6">
    <source>
        <dbReference type="EMBL" id="EFZ36911.1"/>
    </source>
</evidence>
<proteinExistence type="inferred from homology"/>
<organism evidence="6 7">
    <name type="scientific">Hoylesella oralis ATCC 33269</name>
    <dbReference type="NCBI Taxonomy" id="873533"/>
    <lineage>
        <taxon>Bacteria</taxon>
        <taxon>Pseudomonadati</taxon>
        <taxon>Bacteroidota</taxon>
        <taxon>Bacteroidia</taxon>
        <taxon>Bacteroidales</taxon>
        <taxon>Prevotellaceae</taxon>
        <taxon>Hoylesella</taxon>
    </lineage>
</organism>
<dbReference type="InterPro" id="IPR018357">
    <property type="entry name" value="Hexapep_transf_CS"/>
</dbReference>
<sequence>MCFNVFVLISGWFGIKFNCGGIVKFHFQTVFLASITYFILFLFGKASINLKDLWHCTFGISSTYWFVWAYLLLYIFSPLLNTAKIGDNVYIGPSVCIVENIHIGNNATIGAGAIVVKDVPDDSTVAGNPARVISMKTPGRFIWRRWENKE</sequence>
<comment type="caution">
    <text evidence="6">The sequence shown here is derived from an EMBL/GenBank/DDBJ whole genome shotgun (WGS) entry which is preliminary data.</text>
</comment>
<gene>
    <name evidence="6" type="primary">maa2</name>
    <name evidence="6" type="ORF">HMPREF0663_11824</name>
</gene>
<evidence type="ECO:0000256" key="1">
    <source>
        <dbReference type="ARBA" id="ARBA00007274"/>
    </source>
</evidence>
<keyword evidence="3" id="KW-0677">Repeat</keyword>
<evidence type="ECO:0000256" key="4">
    <source>
        <dbReference type="ARBA" id="ARBA00023315"/>
    </source>
</evidence>
<keyword evidence="2 6" id="KW-0808">Transferase</keyword>
<name>E7RRM3_9BACT</name>
<dbReference type="RefSeq" id="WP_004370006.1">
    <property type="nucleotide sequence ID" value="NZ_GL833119.1"/>
</dbReference>
<keyword evidence="5" id="KW-1133">Transmembrane helix</keyword>
<dbReference type="AlphaFoldDB" id="E7RRM3"/>
<accession>E7RRM3</accession>
<keyword evidence="7" id="KW-1185">Reference proteome</keyword>
<evidence type="ECO:0000256" key="2">
    <source>
        <dbReference type="ARBA" id="ARBA00022679"/>
    </source>
</evidence>
<dbReference type="InterPro" id="IPR011004">
    <property type="entry name" value="Trimer_LpxA-like_sf"/>
</dbReference>
<dbReference type="InterPro" id="IPR050179">
    <property type="entry name" value="Trans_hexapeptide_repeat"/>
</dbReference>
<dbReference type="eggNOG" id="COG1045">
    <property type="taxonomic scope" value="Bacteria"/>
</dbReference>
<protein>
    <submittedName>
        <fullName evidence="6">Bacterial transferase hexapeptide repeat protein</fullName>
        <ecNumber evidence="6">2.3.1.79</ecNumber>
    </submittedName>
</protein>
<dbReference type="Proteomes" id="UP000005580">
    <property type="component" value="Unassembled WGS sequence"/>
</dbReference>
<dbReference type="InterPro" id="IPR001451">
    <property type="entry name" value="Hexapep"/>
</dbReference>
<keyword evidence="4 6" id="KW-0012">Acyltransferase</keyword>
<dbReference type="PANTHER" id="PTHR43300">
    <property type="entry name" value="ACETYLTRANSFERASE"/>
    <property type="match status" value="1"/>
</dbReference>